<feature type="region of interest" description="Disordered" evidence="2">
    <location>
        <begin position="97"/>
        <end position="132"/>
    </location>
</feature>
<dbReference type="InterPro" id="IPR042100">
    <property type="entry name" value="Bug_dom1"/>
</dbReference>
<comment type="caution">
    <text evidence="3">The sequence shown here is derived from an EMBL/GenBank/DDBJ whole genome shotgun (WGS) entry which is preliminary data.</text>
</comment>
<comment type="similarity">
    <text evidence="1">Belongs to the UPF0065 (bug) family.</text>
</comment>
<sequence>MRGPHRPAGSWQQQAMLMVPCNKPHVINSVTAALTHIKAGRAIALAVTTSKRIDQLPEAPTVAESGYPGFEAIGWAALFAPRNTPPLSRRTNCFVSAPGGAASARGPRSGRGSAGPRRWRDAGLCTGASVRA</sequence>
<dbReference type="PANTHER" id="PTHR42928:SF5">
    <property type="entry name" value="BLR1237 PROTEIN"/>
    <property type="match status" value="1"/>
</dbReference>
<dbReference type="OrthoDB" id="8678477at2"/>
<gene>
    <name evidence="3" type="ORF">CEY11_23730</name>
</gene>
<proteinExistence type="inferred from homology"/>
<evidence type="ECO:0000256" key="1">
    <source>
        <dbReference type="ARBA" id="ARBA00006987"/>
    </source>
</evidence>
<evidence type="ECO:0000313" key="3">
    <source>
        <dbReference type="EMBL" id="OWT53735.1"/>
    </source>
</evidence>
<reference evidence="4" key="1">
    <citation type="submission" date="2017-06" db="EMBL/GenBank/DDBJ databases">
        <title>Herbaspirillum phytohormonus sp. nov., isolated from the root nodule of Robinia pseudoacacia in lead-zinc mine.</title>
        <authorList>
            <person name="Fan M."/>
            <person name="Lin Y."/>
        </authorList>
    </citation>
    <scope>NUCLEOTIDE SEQUENCE [LARGE SCALE GENOMIC DNA]</scope>
    <source>
        <strain evidence="4">SC-089</strain>
    </source>
</reference>
<feature type="compositionally biased region" description="Low complexity" evidence="2">
    <location>
        <begin position="97"/>
        <end position="116"/>
    </location>
</feature>
<evidence type="ECO:0000256" key="2">
    <source>
        <dbReference type="SAM" id="MobiDB-lite"/>
    </source>
</evidence>
<protein>
    <submittedName>
        <fullName evidence="3">Uncharacterized protein</fullName>
    </submittedName>
</protein>
<dbReference type="EMBL" id="NJIH01000019">
    <property type="protein sequence ID" value="OWT53735.1"/>
    <property type="molecule type" value="Genomic_DNA"/>
</dbReference>
<accession>A0A225LWU1</accession>
<dbReference type="Pfam" id="PF03401">
    <property type="entry name" value="TctC"/>
    <property type="match status" value="1"/>
</dbReference>
<dbReference type="Gene3D" id="3.40.190.150">
    <property type="entry name" value="Bordetella uptake gene, domain 1"/>
    <property type="match status" value="1"/>
</dbReference>
<dbReference type="PANTHER" id="PTHR42928">
    <property type="entry name" value="TRICARBOXYLATE-BINDING PROTEIN"/>
    <property type="match status" value="1"/>
</dbReference>
<organism evidence="3 4">
    <name type="scientific">Candidimonas nitroreducens</name>
    <dbReference type="NCBI Taxonomy" id="683354"/>
    <lineage>
        <taxon>Bacteria</taxon>
        <taxon>Pseudomonadati</taxon>
        <taxon>Pseudomonadota</taxon>
        <taxon>Betaproteobacteria</taxon>
        <taxon>Burkholderiales</taxon>
        <taxon>Alcaligenaceae</taxon>
        <taxon>Candidimonas</taxon>
    </lineage>
</organism>
<dbReference type="AlphaFoldDB" id="A0A225LWU1"/>
<name>A0A225LWU1_9BURK</name>
<keyword evidence="4" id="KW-1185">Reference proteome</keyword>
<evidence type="ECO:0000313" key="4">
    <source>
        <dbReference type="Proteomes" id="UP000214603"/>
    </source>
</evidence>
<dbReference type="Gene3D" id="3.40.190.10">
    <property type="entry name" value="Periplasmic binding protein-like II"/>
    <property type="match status" value="1"/>
</dbReference>
<dbReference type="InterPro" id="IPR005064">
    <property type="entry name" value="BUG"/>
</dbReference>
<dbReference type="Proteomes" id="UP000214603">
    <property type="component" value="Unassembled WGS sequence"/>
</dbReference>